<name>A0A368QVG6_SETIT</name>
<sequence>MVDLTQAQLSARLNHIPGSPFCSALRFSEDDDSRWERAEPRPKLCPISIPTRIIRQLLVCSCRCRRRRWKRRRSGLLRGCATGKSSTVRTPKVVAATCGSLFVGAVPGEPARKDNDPHVFYIILIWR</sequence>
<evidence type="ECO:0000313" key="1">
    <source>
        <dbReference type="EMBL" id="RCV21929.1"/>
    </source>
</evidence>
<accession>A0A368QVG6</accession>
<reference evidence="1" key="2">
    <citation type="submission" date="2015-07" db="EMBL/GenBank/DDBJ databases">
        <authorList>
            <person name="Noorani M."/>
        </authorList>
    </citation>
    <scope>NUCLEOTIDE SEQUENCE</scope>
    <source>
        <strain evidence="1">Yugu1</strain>
    </source>
</reference>
<proteinExistence type="predicted"/>
<protein>
    <submittedName>
        <fullName evidence="1">Uncharacterized protein</fullName>
    </submittedName>
</protein>
<dbReference type="EMBL" id="CM003531">
    <property type="protein sequence ID" value="RCV21929.1"/>
    <property type="molecule type" value="Genomic_DNA"/>
</dbReference>
<dbReference type="AlphaFoldDB" id="A0A368QVG6"/>
<organism evidence="1">
    <name type="scientific">Setaria italica</name>
    <name type="common">Foxtail millet</name>
    <name type="synonym">Panicum italicum</name>
    <dbReference type="NCBI Taxonomy" id="4555"/>
    <lineage>
        <taxon>Eukaryota</taxon>
        <taxon>Viridiplantae</taxon>
        <taxon>Streptophyta</taxon>
        <taxon>Embryophyta</taxon>
        <taxon>Tracheophyta</taxon>
        <taxon>Spermatophyta</taxon>
        <taxon>Magnoliopsida</taxon>
        <taxon>Liliopsida</taxon>
        <taxon>Poales</taxon>
        <taxon>Poaceae</taxon>
        <taxon>PACMAD clade</taxon>
        <taxon>Panicoideae</taxon>
        <taxon>Panicodae</taxon>
        <taxon>Paniceae</taxon>
        <taxon>Cenchrinae</taxon>
        <taxon>Setaria</taxon>
    </lineage>
</organism>
<reference evidence="1" key="1">
    <citation type="journal article" date="2012" name="Nat. Biotechnol.">
        <title>Reference genome sequence of the model plant Setaria.</title>
        <authorList>
            <person name="Bennetzen J.L."/>
            <person name="Schmutz J."/>
            <person name="Wang H."/>
            <person name="Percifield R."/>
            <person name="Hawkins J."/>
            <person name="Pontaroli A.C."/>
            <person name="Estep M."/>
            <person name="Feng L."/>
            <person name="Vaughn J.N."/>
            <person name="Grimwood J."/>
            <person name="Jenkins J."/>
            <person name="Barry K."/>
            <person name="Lindquist E."/>
            <person name="Hellsten U."/>
            <person name="Deshpande S."/>
            <person name="Wang X."/>
            <person name="Wu X."/>
            <person name="Mitros T."/>
            <person name="Triplett J."/>
            <person name="Yang X."/>
            <person name="Ye C.Y."/>
            <person name="Mauro-Herrera M."/>
            <person name="Wang L."/>
            <person name="Li P."/>
            <person name="Sharma M."/>
            <person name="Sharma R."/>
            <person name="Ronald P.C."/>
            <person name="Panaud O."/>
            <person name="Kellogg E.A."/>
            <person name="Brutnell T.P."/>
            <person name="Doust A.N."/>
            <person name="Tuskan G.A."/>
            <person name="Rokhsar D."/>
            <person name="Devos K.M."/>
        </authorList>
    </citation>
    <scope>NUCLEOTIDE SEQUENCE [LARGE SCALE GENOMIC DNA]</scope>
    <source>
        <strain evidence="1">Yugu1</strain>
    </source>
</reference>
<gene>
    <name evidence="1" type="ORF">SETIT_4G178400v2</name>
</gene>